<comment type="similarity">
    <text evidence="1">Belongs to the CTAG/PCC1 family.</text>
</comment>
<comment type="caution">
    <text evidence="2">The sequence shown here is derived from an EMBL/GenBank/DDBJ whole genome shotgun (WGS) entry which is preliminary data.</text>
</comment>
<gene>
    <name evidence="2" type="ORF">JW744_04615</name>
</gene>
<accession>A0A938YV66</accession>
<dbReference type="InterPro" id="IPR015419">
    <property type="entry name" value="CTAG/Pcc1"/>
</dbReference>
<evidence type="ECO:0000313" key="2">
    <source>
        <dbReference type="EMBL" id="MBN2067724.1"/>
    </source>
</evidence>
<protein>
    <submittedName>
        <fullName evidence="2">Uncharacterized protein</fullName>
    </submittedName>
</protein>
<evidence type="ECO:0000313" key="3">
    <source>
        <dbReference type="Proteomes" id="UP000809243"/>
    </source>
</evidence>
<dbReference type="Gene3D" id="3.30.310.50">
    <property type="entry name" value="Alpha-D-phosphohexomutase, C-terminal domain"/>
    <property type="match status" value="1"/>
</dbReference>
<sequence length="81" mass="8718">MSRYELLASIGFREKAKAGFVLRAIGPELNAPYARRSSTSVKIKNTGIVINIKSEDPAALRAAANSIINSIILSESVTEVK</sequence>
<dbReference type="NCBIfam" id="NF011470">
    <property type="entry name" value="PRK14887.1"/>
    <property type="match status" value="1"/>
</dbReference>
<reference evidence="2" key="1">
    <citation type="submission" date="2021-01" db="EMBL/GenBank/DDBJ databases">
        <title>Active Sulfur Cycling in an Early Earth Analoge.</title>
        <authorList>
            <person name="Hahn C.R."/>
            <person name="Youssef N.H."/>
            <person name="Elshahed M."/>
        </authorList>
    </citation>
    <scope>NUCLEOTIDE SEQUENCE</scope>
    <source>
        <strain evidence="2">Zod_Metabat.1151</strain>
    </source>
</reference>
<dbReference type="EMBL" id="JAFGDB010000077">
    <property type="protein sequence ID" value="MBN2067724.1"/>
    <property type="molecule type" value="Genomic_DNA"/>
</dbReference>
<proteinExistence type="inferred from homology"/>
<evidence type="ECO:0000256" key="1">
    <source>
        <dbReference type="ARBA" id="ARBA00007073"/>
    </source>
</evidence>
<dbReference type="Proteomes" id="UP000809243">
    <property type="component" value="Unassembled WGS sequence"/>
</dbReference>
<dbReference type="AlphaFoldDB" id="A0A938YV66"/>
<name>A0A938YV66_9ARCH</name>
<organism evidence="2 3">
    <name type="scientific">Candidatus Iainarchaeum sp</name>
    <dbReference type="NCBI Taxonomy" id="3101447"/>
    <lineage>
        <taxon>Archaea</taxon>
        <taxon>Candidatus Iainarchaeota</taxon>
        <taxon>Candidatus Iainarchaeia</taxon>
        <taxon>Candidatus Iainarchaeales</taxon>
        <taxon>Candidatus Iainarchaeaceae</taxon>
        <taxon>Candidatus Iainarchaeum</taxon>
    </lineage>
</organism>
<dbReference type="Pfam" id="PF09341">
    <property type="entry name" value="Pcc1"/>
    <property type="match status" value="1"/>
</dbReference>